<feature type="domain" description="Helicase C-terminal" evidence="14">
    <location>
        <begin position="556"/>
        <end position="715"/>
    </location>
</feature>
<dbReference type="SMART" id="SM00490">
    <property type="entry name" value="HELICc"/>
    <property type="match status" value="1"/>
</dbReference>
<keyword evidence="10 12" id="KW-0413">Isomerase</keyword>
<feature type="binding site" evidence="12">
    <location>
        <position position="548"/>
    </location>
    <ligand>
        <name>Zn(2+)</name>
        <dbReference type="ChEBI" id="CHEBI:29105"/>
        <label>2</label>
    </ligand>
</feature>
<feature type="binding site" evidence="12">
    <location>
        <position position="521"/>
    </location>
    <ligand>
        <name>Zn(2+)</name>
        <dbReference type="ChEBI" id="CHEBI:29105"/>
        <label>1</label>
    </ligand>
</feature>
<evidence type="ECO:0000256" key="4">
    <source>
        <dbReference type="ARBA" id="ARBA00022741"/>
    </source>
</evidence>
<dbReference type="GO" id="GO:0006310">
    <property type="term" value="P:DNA recombination"/>
    <property type="evidence" value="ECO:0007669"/>
    <property type="project" value="InterPro"/>
</dbReference>
<evidence type="ECO:0000256" key="11">
    <source>
        <dbReference type="ARBA" id="ARBA00048988"/>
    </source>
</evidence>
<dbReference type="InterPro" id="IPR027417">
    <property type="entry name" value="P-loop_NTPase"/>
</dbReference>
<evidence type="ECO:0000256" key="8">
    <source>
        <dbReference type="ARBA" id="ARBA00022840"/>
    </source>
</evidence>
<evidence type="ECO:0000256" key="7">
    <source>
        <dbReference type="ARBA" id="ARBA00022833"/>
    </source>
</evidence>
<dbReference type="SMART" id="SM00487">
    <property type="entry name" value="DEXDc"/>
    <property type="match status" value="1"/>
</dbReference>
<feature type="binding site" evidence="12">
    <location>
        <position position="524"/>
    </location>
    <ligand>
        <name>Zn(2+)</name>
        <dbReference type="ChEBI" id="CHEBI:29105"/>
        <label>1</label>
    </ligand>
</feature>
<evidence type="ECO:0000313" key="15">
    <source>
        <dbReference type="EMBL" id="HIQ81367.1"/>
    </source>
</evidence>
<dbReference type="NCBIfam" id="TIGR00595">
    <property type="entry name" value="priA"/>
    <property type="match status" value="1"/>
</dbReference>
<evidence type="ECO:0000256" key="3">
    <source>
        <dbReference type="ARBA" id="ARBA00022723"/>
    </source>
</evidence>
<dbReference type="GO" id="GO:0016787">
    <property type="term" value="F:hydrolase activity"/>
    <property type="evidence" value="ECO:0007669"/>
    <property type="project" value="UniProtKB-KW"/>
</dbReference>
<reference evidence="15" key="2">
    <citation type="journal article" date="2021" name="PeerJ">
        <title>Extensive microbial diversity within the chicken gut microbiome revealed by metagenomics and culture.</title>
        <authorList>
            <person name="Gilroy R."/>
            <person name="Ravi A."/>
            <person name="Getino M."/>
            <person name="Pursley I."/>
            <person name="Horton D.L."/>
            <person name="Alikhan N.F."/>
            <person name="Baker D."/>
            <person name="Gharbi K."/>
            <person name="Hall N."/>
            <person name="Watson M."/>
            <person name="Adriaenssens E.M."/>
            <person name="Foster-Nyarko E."/>
            <person name="Jarju S."/>
            <person name="Secka A."/>
            <person name="Antonio M."/>
            <person name="Oren A."/>
            <person name="Chaudhuri R.R."/>
            <person name="La Ragione R."/>
            <person name="Hildebrand F."/>
            <person name="Pallen M.J."/>
        </authorList>
    </citation>
    <scope>NUCLEOTIDE SEQUENCE</scope>
    <source>
        <strain evidence="15">ChiSjej1B19-3389</strain>
    </source>
</reference>
<keyword evidence="2 12" id="KW-0235">DNA replication</keyword>
<keyword evidence="5 12" id="KW-0378">Hydrolase</keyword>
<dbReference type="HAMAP" id="MF_00983">
    <property type="entry name" value="PriA"/>
    <property type="match status" value="1"/>
</dbReference>
<keyword evidence="9 12" id="KW-0238">DNA-binding</keyword>
<feature type="domain" description="Helicase ATP-binding" evidence="13">
    <location>
        <begin position="293"/>
        <end position="459"/>
    </location>
</feature>
<dbReference type="GO" id="GO:0006269">
    <property type="term" value="P:DNA replication, synthesis of primer"/>
    <property type="evidence" value="ECO:0007669"/>
    <property type="project" value="UniProtKB-KW"/>
</dbReference>
<feature type="binding site" evidence="12">
    <location>
        <position position="551"/>
    </location>
    <ligand>
        <name>Zn(2+)</name>
        <dbReference type="ChEBI" id="CHEBI:29105"/>
        <label>2</label>
    </ligand>
</feature>
<dbReference type="GO" id="GO:0005524">
    <property type="term" value="F:ATP binding"/>
    <property type="evidence" value="ECO:0007669"/>
    <property type="project" value="UniProtKB-UniRule"/>
</dbReference>
<dbReference type="CDD" id="cd18804">
    <property type="entry name" value="SF2_C_priA"/>
    <property type="match status" value="1"/>
</dbReference>
<dbReference type="FunFam" id="3.40.50.300:FF:000489">
    <property type="entry name" value="Primosome assembly protein PriA"/>
    <property type="match status" value="1"/>
</dbReference>
<dbReference type="GO" id="GO:0006270">
    <property type="term" value="P:DNA replication initiation"/>
    <property type="evidence" value="ECO:0007669"/>
    <property type="project" value="TreeGrafter"/>
</dbReference>
<dbReference type="Proteomes" id="UP000886787">
    <property type="component" value="Unassembled WGS sequence"/>
</dbReference>
<dbReference type="PROSITE" id="PS51194">
    <property type="entry name" value="HELICASE_CTER"/>
    <property type="match status" value="1"/>
</dbReference>
<comment type="subunit">
    <text evidence="12">Component of the replication restart primosome.</text>
</comment>
<evidence type="ECO:0000256" key="5">
    <source>
        <dbReference type="ARBA" id="ARBA00022801"/>
    </source>
</evidence>
<dbReference type="Pfam" id="PF18074">
    <property type="entry name" value="PriA_C"/>
    <property type="match status" value="1"/>
</dbReference>
<evidence type="ECO:0000256" key="10">
    <source>
        <dbReference type="ARBA" id="ARBA00023235"/>
    </source>
</evidence>
<dbReference type="InterPro" id="IPR042115">
    <property type="entry name" value="PriA_3primeBD_sf"/>
</dbReference>
<dbReference type="AlphaFoldDB" id="A0A9D1CUW8"/>
<gene>
    <name evidence="12 15" type="primary">priA</name>
    <name evidence="15" type="ORF">IAD32_08830</name>
</gene>
<keyword evidence="8 12" id="KW-0067">ATP-binding</keyword>
<dbReference type="GO" id="GO:0008270">
    <property type="term" value="F:zinc ion binding"/>
    <property type="evidence" value="ECO:0007669"/>
    <property type="project" value="UniProtKB-UniRule"/>
</dbReference>
<feature type="binding site" evidence="12">
    <location>
        <position position="564"/>
    </location>
    <ligand>
        <name>Zn(2+)</name>
        <dbReference type="ChEBI" id="CHEBI:29105"/>
        <label>1</label>
    </ligand>
</feature>
<dbReference type="GO" id="GO:0003677">
    <property type="term" value="F:DNA binding"/>
    <property type="evidence" value="ECO:0007669"/>
    <property type="project" value="UniProtKB-UniRule"/>
</dbReference>
<dbReference type="InterPro" id="IPR040498">
    <property type="entry name" value="PriA_CRR"/>
</dbReference>
<comment type="catalytic activity">
    <reaction evidence="11 12">
        <text>ATP + H2O = ADP + phosphate + H(+)</text>
        <dbReference type="Rhea" id="RHEA:13065"/>
        <dbReference type="ChEBI" id="CHEBI:15377"/>
        <dbReference type="ChEBI" id="CHEBI:15378"/>
        <dbReference type="ChEBI" id="CHEBI:30616"/>
        <dbReference type="ChEBI" id="CHEBI:43474"/>
        <dbReference type="ChEBI" id="CHEBI:456216"/>
        <dbReference type="EC" id="5.6.2.4"/>
    </reaction>
</comment>
<evidence type="ECO:0000256" key="12">
    <source>
        <dbReference type="HAMAP-Rule" id="MF_00983"/>
    </source>
</evidence>
<dbReference type="GO" id="GO:0043138">
    <property type="term" value="F:3'-5' DNA helicase activity"/>
    <property type="evidence" value="ECO:0007669"/>
    <property type="project" value="UniProtKB-EC"/>
</dbReference>
<dbReference type="Gene3D" id="3.40.1440.60">
    <property type="entry name" value="PriA, 3(prime) DNA-binding domain"/>
    <property type="match status" value="1"/>
</dbReference>
<evidence type="ECO:0000256" key="1">
    <source>
        <dbReference type="ARBA" id="ARBA00022515"/>
    </source>
</evidence>
<dbReference type="Pfam" id="PF18319">
    <property type="entry name" value="Zn_ribbon_PriA"/>
    <property type="match status" value="1"/>
</dbReference>
<evidence type="ECO:0000259" key="13">
    <source>
        <dbReference type="PROSITE" id="PS51192"/>
    </source>
</evidence>
<dbReference type="PANTHER" id="PTHR30580">
    <property type="entry name" value="PRIMOSOMAL PROTEIN N"/>
    <property type="match status" value="1"/>
</dbReference>
<dbReference type="EMBL" id="DVFW01000047">
    <property type="protein sequence ID" value="HIQ81367.1"/>
    <property type="molecule type" value="Genomic_DNA"/>
</dbReference>
<accession>A0A9D1CUW8</accession>
<dbReference type="CDD" id="cd17929">
    <property type="entry name" value="DEXHc_priA"/>
    <property type="match status" value="1"/>
</dbReference>
<name>A0A9D1CUW8_9FIRM</name>
<comment type="function">
    <text evidence="12">Initiates the restart of stalled replication forks, which reloads the replicative helicase on sites other than the origin of replication. Recognizes and binds to abandoned replication forks and remodels them to uncover a helicase loading site. Promotes assembly of the primosome at these replication forks.</text>
</comment>
<comment type="cofactor">
    <cofactor evidence="12">
        <name>Zn(2+)</name>
        <dbReference type="ChEBI" id="CHEBI:29105"/>
    </cofactor>
    <text evidence="12">Binds 2 zinc ions per subunit.</text>
</comment>
<dbReference type="InterPro" id="IPR011545">
    <property type="entry name" value="DEAD/DEAH_box_helicase_dom"/>
</dbReference>
<keyword evidence="6 12" id="KW-0347">Helicase</keyword>
<comment type="catalytic activity">
    <reaction evidence="12">
        <text>Couples ATP hydrolysis with the unwinding of duplex DNA by translocating in the 3'-5' direction.</text>
        <dbReference type="EC" id="5.6.2.4"/>
    </reaction>
</comment>
<dbReference type="InterPro" id="IPR005259">
    <property type="entry name" value="PriA"/>
</dbReference>
<comment type="caution">
    <text evidence="15">The sequence shown here is derived from an EMBL/GenBank/DDBJ whole genome shotgun (WGS) entry which is preliminary data.</text>
</comment>
<keyword evidence="7 12" id="KW-0862">Zinc</keyword>
<protein>
    <recommendedName>
        <fullName evidence="12">Replication restart protein PriA</fullName>
    </recommendedName>
    <alternativeName>
        <fullName evidence="12">ATP-dependent DNA helicase PriA</fullName>
        <ecNumber evidence="12">5.6.2.4</ecNumber>
    </alternativeName>
    <alternativeName>
        <fullName evidence="12">DNA 3'-5' helicase PriA</fullName>
    </alternativeName>
</protein>
<dbReference type="InterPro" id="IPR041222">
    <property type="entry name" value="PriA_3primeBD"/>
</dbReference>
<dbReference type="Gene3D" id="3.40.50.300">
    <property type="entry name" value="P-loop containing nucleotide triphosphate hydrolases"/>
    <property type="match status" value="2"/>
</dbReference>
<dbReference type="Pfam" id="PF00270">
    <property type="entry name" value="DEAD"/>
    <property type="match status" value="1"/>
</dbReference>
<dbReference type="NCBIfam" id="NF004066">
    <property type="entry name" value="PRK05580.1-3"/>
    <property type="match status" value="1"/>
</dbReference>
<keyword evidence="4 12" id="KW-0547">Nucleotide-binding</keyword>
<keyword evidence="3 12" id="KW-0479">Metal-binding</keyword>
<dbReference type="InterPro" id="IPR001650">
    <property type="entry name" value="Helicase_C-like"/>
</dbReference>
<evidence type="ECO:0000256" key="9">
    <source>
        <dbReference type="ARBA" id="ARBA00023125"/>
    </source>
</evidence>
<feature type="binding site" evidence="12">
    <location>
        <position position="561"/>
    </location>
    <ligand>
        <name>Zn(2+)</name>
        <dbReference type="ChEBI" id="CHEBI:29105"/>
        <label>1</label>
    </ligand>
</feature>
<dbReference type="PROSITE" id="PS51192">
    <property type="entry name" value="HELICASE_ATP_BIND_1"/>
    <property type="match status" value="1"/>
</dbReference>
<evidence type="ECO:0000259" key="14">
    <source>
        <dbReference type="PROSITE" id="PS51194"/>
    </source>
</evidence>
<feature type="binding site" evidence="12">
    <location>
        <position position="533"/>
    </location>
    <ligand>
        <name>Zn(2+)</name>
        <dbReference type="ChEBI" id="CHEBI:29105"/>
        <label>2</label>
    </ligand>
</feature>
<evidence type="ECO:0000256" key="2">
    <source>
        <dbReference type="ARBA" id="ARBA00022705"/>
    </source>
</evidence>
<dbReference type="InterPro" id="IPR014001">
    <property type="entry name" value="Helicase_ATP-bd"/>
</dbReference>
<comment type="similarity">
    <text evidence="12">Belongs to the helicase family. PriA subfamily.</text>
</comment>
<dbReference type="GO" id="GO:1990077">
    <property type="term" value="C:primosome complex"/>
    <property type="evidence" value="ECO:0007669"/>
    <property type="project" value="UniProtKB-UniRule"/>
</dbReference>
<proteinExistence type="inferred from homology"/>
<keyword evidence="1 12" id="KW-0639">Primosome</keyword>
<sequence length="821" mass="91678">MTEQTLLIAQVAVEKTAYHFDRLFSYIIPQTLVRKVAVGSRVLVPFAKGNRARQGFVLRLAAAAGETQLKEISCVLDEQPILTAELAQLALFIREHCFCTYYDAVKAMLPAGIQYKITPLYSVNTHAQPEERLNSLSQQECAVLAFLQSRREPVKKDLLLEAMGLAVDSPLPDNMVRKGLLCRTDGTVRRVQDASEKMICLADGALQGKKLSPKQEEVVALLQMTDAVSLKEICYFTGVTRSVCDALVKKGVAQYFHAEVLRMPQYAQEISKSDRTIVLTQEQQKAYEQLLEKYMQGKESVSLLYGITGSGKTSVFMRLIDKVCGDGKGVIVMVPEIALTPQMIALFRARYGDGVAVFHSGLSMGERLDEWKRVRRGHAKVAIGTRSAVFAPFEQLGLIIMDEEQEYTYKSESAPRYHAREVAKRRCANHHCLLLLSSATPSVESFYQAKTGRYSLHVLKKRYGSAQLPDVLTADMYIEAEQGNHTGFSSLLLQGLTENLEAGKQSILLLNRRGHNTFVACRHCKEVALCPNCSISLTYHSANNRLMCHYCGYSQRFTDECPSCHKHGLRYSGTGTQRAEQTLLQLLPEARVLRLDADATMSRYSHEKLLRQFAQGEYDIMVGTQMVAKGLDFPNVTLVGVLNADQALYNDDFRSYERAFSLLTQVVGRSGRGKAKGRAVIQTFTPENPVIRLAAAQDYDAFFETEIAMRKAMLYPPLADICMVGFIGENEETTAGAANDFTLALCALAKEEYSSLPLRVLGPSPAAVRRVNHKYRHKLVIKCRNSRDFRAMIARLLTSFSKNSKYTSVFVYADINPDSIL</sequence>
<feature type="binding site" evidence="12">
    <location>
        <position position="530"/>
    </location>
    <ligand>
        <name>Zn(2+)</name>
        <dbReference type="ChEBI" id="CHEBI:29105"/>
        <label>2</label>
    </ligand>
</feature>
<evidence type="ECO:0000313" key="16">
    <source>
        <dbReference type="Proteomes" id="UP000886787"/>
    </source>
</evidence>
<dbReference type="InterPro" id="IPR041236">
    <property type="entry name" value="PriA_C"/>
</dbReference>
<dbReference type="PANTHER" id="PTHR30580:SF0">
    <property type="entry name" value="PRIMOSOMAL PROTEIN N"/>
    <property type="match status" value="1"/>
</dbReference>
<dbReference type="Pfam" id="PF00271">
    <property type="entry name" value="Helicase_C"/>
    <property type="match status" value="1"/>
</dbReference>
<dbReference type="SUPFAM" id="SSF52540">
    <property type="entry name" value="P-loop containing nucleoside triphosphate hydrolases"/>
    <property type="match status" value="1"/>
</dbReference>
<reference evidence="15" key="1">
    <citation type="submission" date="2020-10" db="EMBL/GenBank/DDBJ databases">
        <authorList>
            <person name="Gilroy R."/>
        </authorList>
    </citation>
    <scope>NUCLEOTIDE SEQUENCE</scope>
    <source>
        <strain evidence="15">ChiSjej1B19-3389</strain>
    </source>
</reference>
<dbReference type="GO" id="GO:0006302">
    <property type="term" value="P:double-strand break repair"/>
    <property type="evidence" value="ECO:0007669"/>
    <property type="project" value="InterPro"/>
</dbReference>
<organism evidence="15 16">
    <name type="scientific">Candidatus Scatavimonas merdigallinarum</name>
    <dbReference type="NCBI Taxonomy" id="2840914"/>
    <lineage>
        <taxon>Bacteria</taxon>
        <taxon>Bacillati</taxon>
        <taxon>Bacillota</taxon>
        <taxon>Clostridia</taxon>
        <taxon>Eubacteriales</taxon>
        <taxon>Oscillospiraceae</taxon>
        <taxon>Oscillospiraceae incertae sedis</taxon>
        <taxon>Candidatus Scatavimonas</taxon>
    </lineage>
</organism>
<dbReference type="EC" id="5.6.2.4" evidence="12"/>
<dbReference type="Pfam" id="PF17764">
    <property type="entry name" value="PriA_3primeBD"/>
    <property type="match status" value="1"/>
</dbReference>
<evidence type="ECO:0000256" key="6">
    <source>
        <dbReference type="ARBA" id="ARBA00022806"/>
    </source>
</evidence>